<sequence>MLNAVLAYINSHLDENISLEELAQVTGYSPYHLHRKLKEELQEPIGSFILKQRMQTAAYLLCLTTLPIYEVGLLVGYENDSAFSRAFKSTMGTTPRTFRKQQDVHSKDLQQAQYVSLKCEVVHLPEQQAIVFPSIGNYFSKDIYKVWDKVNSFIQSEGLTPDDFTYVGVLHDCQNVNLESMCRYDAAIVCKKETKLNVNKHFITTLPGGKFAKYKFCCPVAEYASIGMLINSHLQHEAQLQHSYGISYFRFQALPTYNTADNLFIEWFIPIN</sequence>
<dbReference type="Gene3D" id="3.20.80.10">
    <property type="entry name" value="Regulatory factor, effector binding domain"/>
    <property type="match status" value="1"/>
</dbReference>
<evidence type="ECO:0000256" key="3">
    <source>
        <dbReference type="ARBA" id="ARBA00023163"/>
    </source>
</evidence>
<dbReference type="InterPro" id="IPR029442">
    <property type="entry name" value="GyrI-like"/>
</dbReference>
<dbReference type="AlphaFoldDB" id="A0A923N8F6"/>
<dbReference type="PROSITE" id="PS01124">
    <property type="entry name" value="HTH_ARAC_FAMILY_2"/>
    <property type="match status" value="1"/>
</dbReference>
<dbReference type="GO" id="GO:0043565">
    <property type="term" value="F:sequence-specific DNA binding"/>
    <property type="evidence" value="ECO:0007669"/>
    <property type="project" value="InterPro"/>
</dbReference>
<name>A0A923N8F6_9BACT</name>
<evidence type="ECO:0000256" key="2">
    <source>
        <dbReference type="ARBA" id="ARBA00023125"/>
    </source>
</evidence>
<reference evidence="5" key="1">
    <citation type="submission" date="2020-08" db="EMBL/GenBank/DDBJ databases">
        <title>Pontibacter sp. SD6 16S ribosomal RNA gene Genome sequencing and assembly.</title>
        <authorList>
            <person name="Kang M."/>
        </authorList>
    </citation>
    <scope>NUCLEOTIDE SEQUENCE</scope>
    <source>
        <strain evidence="5">SD6</strain>
    </source>
</reference>
<dbReference type="PANTHER" id="PTHR40055">
    <property type="entry name" value="TRANSCRIPTIONAL REGULATOR YGIV-RELATED"/>
    <property type="match status" value="1"/>
</dbReference>
<dbReference type="PRINTS" id="PR00032">
    <property type="entry name" value="HTHARAC"/>
</dbReference>
<feature type="domain" description="HTH araC/xylS-type" evidence="4">
    <location>
        <begin position="3"/>
        <end position="101"/>
    </location>
</feature>
<dbReference type="PROSITE" id="PS00041">
    <property type="entry name" value="HTH_ARAC_FAMILY_1"/>
    <property type="match status" value="1"/>
</dbReference>
<dbReference type="SMART" id="SM00342">
    <property type="entry name" value="HTH_ARAC"/>
    <property type="match status" value="1"/>
</dbReference>
<evidence type="ECO:0000313" key="5">
    <source>
        <dbReference type="EMBL" id="MBC5994114.1"/>
    </source>
</evidence>
<dbReference type="RefSeq" id="WP_187068134.1">
    <property type="nucleotide sequence ID" value="NZ_JACRVF010000004.1"/>
</dbReference>
<dbReference type="InterPro" id="IPR018062">
    <property type="entry name" value="HTH_AraC-typ_CS"/>
</dbReference>
<keyword evidence="6" id="KW-1185">Reference proteome</keyword>
<dbReference type="SMART" id="SM00871">
    <property type="entry name" value="AraC_E_bind"/>
    <property type="match status" value="1"/>
</dbReference>
<dbReference type="InterPro" id="IPR050908">
    <property type="entry name" value="SmbC-like"/>
</dbReference>
<dbReference type="InterPro" id="IPR011256">
    <property type="entry name" value="Reg_factor_effector_dom_sf"/>
</dbReference>
<dbReference type="InterPro" id="IPR010499">
    <property type="entry name" value="AraC_E-bd"/>
</dbReference>
<keyword evidence="1" id="KW-0805">Transcription regulation</keyword>
<evidence type="ECO:0000256" key="1">
    <source>
        <dbReference type="ARBA" id="ARBA00023015"/>
    </source>
</evidence>
<dbReference type="SUPFAM" id="SSF55136">
    <property type="entry name" value="Probable bacterial effector-binding domain"/>
    <property type="match status" value="1"/>
</dbReference>
<organism evidence="5 6">
    <name type="scientific">Pontibacter cellulosilyticus</name>
    <dbReference type="NCBI Taxonomy" id="1720253"/>
    <lineage>
        <taxon>Bacteria</taxon>
        <taxon>Pseudomonadati</taxon>
        <taxon>Bacteroidota</taxon>
        <taxon>Cytophagia</taxon>
        <taxon>Cytophagales</taxon>
        <taxon>Hymenobacteraceae</taxon>
        <taxon>Pontibacter</taxon>
    </lineage>
</organism>
<dbReference type="PANTHER" id="PTHR40055:SF1">
    <property type="entry name" value="TRANSCRIPTIONAL REGULATOR YGIV-RELATED"/>
    <property type="match status" value="1"/>
</dbReference>
<comment type="caution">
    <text evidence="5">The sequence shown here is derived from an EMBL/GenBank/DDBJ whole genome shotgun (WGS) entry which is preliminary data.</text>
</comment>
<dbReference type="InterPro" id="IPR020449">
    <property type="entry name" value="Tscrpt_reg_AraC-type_HTH"/>
</dbReference>
<gene>
    <name evidence="5" type="ORF">H8S84_14800</name>
</gene>
<dbReference type="GO" id="GO:0003700">
    <property type="term" value="F:DNA-binding transcription factor activity"/>
    <property type="evidence" value="ECO:0007669"/>
    <property type="project" value="InterPro"/>
</dbReference>
<evidence type="ECO:0000259" key="4">
    <source>
        <dbReference type="PROSITE" id="PS01124"/>
    </source>
</evidence>
<protein>
    <submittedName>
        <fullName evidence="5">AraC family transcriptional regulator</fullName>
    </submittedName>
</protein>
<dbReference type="EMBL" id="JACRVF010000004">
    <property type="protein sequence ID" value="MBC5994114.1"/>
    <property type="molecule type" value="Genomic_DNA"/>
</dbReference>
<dbReference type="Gene3D" id="1.10.10.60">
    <property type="entry name" value="Homeodomain-like"/>
    <property type="match status" value="2"/>
</dbReference>
<dbReference type="Pfam" id="PF06445">
    <property type="entry name" value="GyrI-like"/>
    <property type="match status" value="1"/>
</dbReference>
<dbReference type="InterPro" id="IPR009057">
    <property type="entry name" value="Homeodomain-like_sf"/>
</dbReference>
<evidence type="ECO:0000313" key="6">
    <source>
        <dbReference type="Proteomes" id="UP000603640"/>
    </source>
</evidence>
<keyword evidence="2" id="KW-0238">DNA-binding</keyword>
<dbReference type="InterPro" id="IPR018060">
    <property type="entry name" value="HTH_AraC"/>
</dbReference>
<dbReference type="Pfam" id="PF12833">
    <property type="entry name" value="HTH_18"/>
    <property type="match status" value="1"/>
</dbReference>
<accession>A0A923N8F6</accession>
<keyword evidence="3" id="KW-0804">Transcription</keyword>
<dbReference type="Proteomes" id="UP000603640">
    <property type="component" value="Unassembled WGS sequence"/>
</dbReference>
<dbReference type="SUPFAM" id="SSF46689">
    <property type="entry name" value="Homeodomain-like"/>
    <property type="match status" value="2"/>
</dbReference>
<proteinExistence type="predicted"/>